<organism evidence="3 4">
    <name type="scientific">Eiseniibacteriota bacterium</name>
    <dbReference type="NCBI Taxonomy" id="2212470"/>
    <lineage>
        <taxon>Bacteria</taxon>
        <taxon>Candidatus Eiseniibacteriota</taxon>
    </lineage>
</organism>
<keyword evidence="2" id="KW-0472">Membrane</keyword>
<dbReference type="Pfam" id="PF07963">
    <property type="entry name" value="N_methyl"/>
    <property type="match status" value="1"/>
</dbReference>
<dbReference type="AlphaFoldDB" id="A0A538S978"/>
<feature type="compositionally biased region" description="Low complexity" evidence="1">
    <location>
        <begin position="11"/>
        <end position="23"/>
    </location>
</feature>
<gene>
    <name evidence="3" type="ORF">E6K72_13510</name>
</gene>
<dbReference type="InterPro" id="IPR012902">
    <property type="entry name" value="N_methyl_site"/>
</dbReference>
<dbReference type="Proteomes" id="UP000317716">
    <property type="component" value="Unassembled WGS sequence"/>
</dbReference>
<comment type="caution">
    <text evidence="3">The sequence shown here is derived from an EMBL/GenBank/DDBJ whole genome shotgun (WGS) entry which is preliminary data.</text>
</comment>
<dbReference type="SUPFAM" id="SSF54523">
    <property type="entry name" value="Pili subunits"/>
    <property type="match status" value="1"/>
</dbReference>
<proteinExistence type="predicted"/>
<feature type="transmembrane region" description="Helical" evidence="2">
    <location>
        <begin position="138"/>
        <end position="161"/>
    </location>
</feature>
<reference evidence="3 4" key="1">
    <citation type="journal article" date="2019" name="Nat. Microbiol.">
        <title>Mediterranean grassland soil C-N compound turnover is dependent on rainfall and depth, and is mediated by genomically divergent microorganisms.</title>
        <authorList>
            <person name="Diamond S."/>
            <person name="Andeer P.F."/>
            <person name="Li Z."/>
            <person name="Crits-Christoph A."/>
            <person name="Burstein D."/>
            <person name="Anantharaman K."/>
            <person name="Lane K.R."/>
            <person name="Thomas B.C."/>
            <person name="Pan C."/>
            <person name="Northen T.R."/>
            <person name="Banfield J.F."/>
        </authorList>
    </citation>
    <scope>NUCLEOTIDE SEQUENCE [LARGE SCALE GENOMIC DNA]</scope>
    <source>
        <strain evidence="3">WS_2</strain>
    </source>
</reference>
<name>A0A538S978_UNCEI</name>
<accession>A0A538S978</accession>
<dbReference type="EMBL" id="VBOS01000503">
    <property type="protein sequence ID" value="TMQ47934.1"/>
    <property type="molecule type" value="Genomic_DNA"/>
</dbReference>
<evidence type="ECO:0000313" key="3">
    <source>
        <dbReference type="EMBL" id="TMQ47934.1"/>
    </source>
</evidence>
<dbReference type="NCBIfam" id="TIGR02532">
    <property type="entry name" value="IV_pilin_GFxxxE"/>
    <property type="match status" value="1"/>
</dbReference>
<keyword evidence="2" id="KW-0812">Transmembrane</keyword>
<evidence type="ECO:0000313" key="4">
    <source>
        <dbReference type="Proteomes" id="UP000317716"/>
    </source>
</evidence>
<keyword evidence="2" id="KW-1133">Transmembrane helix</keyword>
<protein>
    <submittedName>
        <fullName evidence="3">Type II secretion system protein</fullName>
    </submittedName>
</protein>
<sequence length="280" mass="30069">MPTPALPRTFRSSSRACASCPPSTRTSWTERNPRPGPGSPATSSSRADPPPPPVGISTPRLWAVAPRIIRVADHPRGRSILPYGVQSATGRAPHAARSCAAFQERDIYPCSVPRCDTRHVGCAWVVGMKTNSQQANGFTLIETSVVLVLLGIMFGMSVPAFQSFRRSHLLQAGTETLLGQLRLSRQKAIGMQHDQRLTFSTATNSYSVQDLATSQTFGPFAFPREITLDRASLVEGGVTGTTISALTDGRFSGSGEIVLKDPRGVRDTLSIQVSGLALIR</sequence>
<dbReference type="Gene3D" id="3.30.700.10">
    <property type="entry name" value="Glycoprotein, Type 4 Pilin"/>
    <property type="match status" value="1"/>
</dbReference>
<feature type="region of interest" description="Disordered" evidence="1">
    <location>
        <begin position="1"/>
        <end position="58"/>
    </location>
</feature>
<evidence type="ECO:0000256" key="1">
    <source>
        <dbReference type="SAM" id="MobiDB-lite"/>
    </source>
</evidence>
<dbReference type="InterPro" id="IPR045584">
    <property type="entry name" value="Pilin-like"/>
</dbReference>
<evidence type="ECO:0000256" key="2">
    <source>
        <dbReference type="SAM" id="Phobius"/>
    </source>
</evidence>